<organism evidence="1 2">
    <name type="scientific">Entomophthora muscae</name>
    <dbReference type="NCBI Taxonomy" id="34485"/>
    <lineage>
        <taxon>Eukaryota</taxon>
        <taxon>Fungi</taxon>
        <taxon>Fungi incertae sedis</taxon>
        <taxon>Zoopagomycota</taxon>
        <taxon>Entomophthoromycotina</taxon>
        <taxon>Entomophthoromycetes</taxon>
        <taxon>Entomophthorales</taxon>
        <taxon>Entomophthoraceae</taxon>
        <taxon>Entomophthora</taxon>
    </lineage>
</organism>
<proteinExistence type="predicted"/>
<name>A0ACC2UJI9_9FUNG</name>
<sequence>MALELLQVPNLGSSSPHFWVWGNCLLGFQIGQFPHPAGVGSPLLAGRRLAVGRAACRWLAASRAVCSWVLFLLPGILRQFPQSGGTAAIFILLFEPNCPQKIILTKGVVKNIPDTMTLPLTLQPNPPMEPVTAAETTSTQLFGVLYITLTGLVDSMVPNSRPWSLLGRSISYIIKLASILWCALPTGLVVPCPETPNASSYAWIPESHM</sequence>
<dbReference type="Proteomes" id="UP001165960">
    <property type="component" value="Unassembled WGS sequence"/>
</dbReference>
<accession>A0ACC2UJI9</accession>
<reference evidence="1" key="1">
    <citation type="submission" date="2022-04" db="EMBL/GenBank/DDBJ databases">
        <title>Genome of the entomopathogenic fungus Entomophthora muscae.</title>
        <authorList>
            <person name="Elya C."/>
            <person name="Lovett B.R."/>
            <person name="Lee E."/>
            <person name="Macias A.M."/>
            <person name="Hajek A.E."/>
            <person name="De Bivort B.L."/>
            <person name="Kasson M.T."/>
            <person name="De Fine Licht H.H."/>
            <person name="Stajich J.E."/>
        </authorList>
    </citation>
    <scope>NUCLEOTIDE SEQUENCE</scope>
    <source>
        <strain evidence="1">Berkeley</strain>
    </source>
</reference>
<keyword evidence="2" id="KW-1185">Reference proteome</keyword>
<evidence type="ECO:0000313" key="1">
    <source>
        <dbReference type="EMBL" id="KAJ9087097.1"/>
    </source>
</evidence>
<protein>
    <submittedName>
        <fullName evidence="1">Uncharacterized protein</fullName>
    </submittedName>
</protein>
<gene>
    <name evidence="1" type="ORF">DSO57_1036676</name>
</gene>
<dbReference type="EMBL" id="QTSX02000360">
    <property type="protein sequence ID" value="KAJ9087097.1"/>
    <property type="molecule type" value="Genomic_DNA"/>
</dbReference>
<evidence type="ECO:0000313" key="2">
    <source>
        <dbReference type="Proteomes" id="UP001165960"/>
    </source>
</evidence>
<comment type="caution">
    <text evidence="1">The sequence shown here is derived from an EMBL/GenBank/DDBJ whole genome shotgun (WGS) entry which is preliminary data.</text>
</comment>